<proteinExistence type="predicted"/>
<dbReference type="OrthoDB" id="3524679at2759"/>
<dbReference type="Proteomes" id="UP000800035">
    <property type="component" value="Unassembled WGS sequence"/>
</dbReference>
<feature type="transmembrane region" description="Helical" evidence="1">
    <location>
        <begin position="154"/>
        <end position="177"/>
    </location>
</feature>
<evidence type="ECO:0000256" key="1">
    <source>
        <dbReference type="SAM" id="Phobius"/>
    </source>
</evidence>
<evidence type="ECO:0000313" key="3">
    <source>
        <dbReference type="Proteomes" id="UP000800035"/>
    </source>
</evidence>
<gene>
    <name evidence="2" type="ORF">CC80DRAFT_488463</name>
</gene>
<accession>A0A6A5U8S7</accession>
<feature type="transmembrane region" description="Helical" evidence="1">
    <location>
        <begin position="12"/>
        <end position="30"/>
    </location>
</feature>
<keyword evidence="3" id="KW-1185">Reference proteome</keyword>
<evidence type="ECO:0000313" key="2">
    <source>
        <dbReference type="EMBL" id="KAF1961118.1"/>
    </source>
</evidence>
<keyword evidence="1" id="KW-1133">Transmembrane helix</keyword>
<dbReference type="AlphaFoldDB" id="A0A6A5U8S7"/>
<protein>
    <submittedName>
        <fullName evidence="2">Uncharacterized protein</fullName>
    </submittedName>
</protein>
<name>A0A6A5U8S7_9PLEO</name>
<dbReference type="EMBL" id="ML976981">
    <property type="protein sequence ID" value="KAF1961118.1"/>
    <property type="molecule type" value="Genomic_DNA"/>
</dbReference>
<reference evidence="2" key="1">
    <citation type="journal article" date="2020" name="Stud. Mycol.">
        <title>101 Dothideomycetes genomes: a test case for predicting lifestyles and emergence of pathogens.</title>
        <authorList>
            <person name="Haridas S."/>
            <person name="Albert R."/>
            <person name="Binder M."/>
            <person name="Bloem J."/>
            <person name="Labutti K."/>
            <person name="Salamov A."/>
            <person name="Andreopoulos B."/>
            <person name="Baker S."/>
            <person name="Barry K."/>
            <person name="Bills G."/>
            <person name="Bluhm B."/>
            <person name="Cannon C."/>
            <person name="Castanera R."/>
            <person name="Culley D."/>
            <person name="Daum C."/>
            <person name="Ezra D."/>
            <person name="Gonzalez J."/>
            <person name="Henrissat B."/>
            <person name="Kuo A."/>
            <person name="Liang C."/>
            <person name="Lipzen A."/>
            <person name="Lutzoni F."/>
            <person name="Magnuson J."/>
            <person name="Mondo S."/>
            <person name="Nolan M."/>
            <person name="Ohm R."/>
            <person name="Pangilinan J."/>
            <person name="Park H.-J."/>
            <person name="Ramirez L."/>
            <person name="Alfaro M."/>
            <person name="Sun H."/>
            <person name="Tritt A."/>
            <person name="Yoshinaga Y."/>
            <person name="Zwiers L.-H."/>
            <person name="Turgeon B."/>
            <person name="Goodwin S."/>
            <person name="Spatafora J."/>
            <person name="Crous P."/>
            <person name="Grigoriev I."/>
        </authorList>
    </citation>
    <scope>NUCLEOTIDE SEQUENCE</scope>
    <source>
        <strain evidence="2">CBS 675.92</strain>
    </source>
</reference>
<feature type="transmembrane region" description="Helical" evidence="1">
    <location>
        <begin position="197"/>
        <end position="216"/>
    </location>
</feature>
<keyword evidence="1" id="KW-0472">Membrane</keyword>
<feature type="transmembrane region" description="Helical" evidence="1">
    <location>
        <begin position="110"/>
        <end position="134"/>
    </location>
</feature>
<sequence length="257" mass="27746">MFQQPGIGVRLLTYLLTIPLFIFYSLLLAGCASNSPGLSNLHLVELGIDDQIRVRGAYYGMRVLSSNGAVCVSTVFSSKAAIVERLYKASPNAPIPDTTVDMVIKLQTGAFINVLQIGTFLFSLSLLLGLLRFYNTKRNRKGTLTPASKRRQNFYRQLSLALAWAASAFTLAAAVASTQTGHAIRIFSNGQLSLGEASIALHWTTWAFTLIFCYAWTMMLRTRSGAAEDTSASGFSTGFNEVAPPSGVQTNGGVVSI</sequence>
<organism evidence="2 3">
    <name type="scientific">Byssothecium circinans</name>
    <dbReference type="NCBI Taxonomy" id="147558"/>
    <lineage>
        <taxon>Eukaryota</taxon>
        <taxon>Fungi</taxon>
        <taxon>Dikarya</taxon>
        <taxon>Ascomycota</taxon>
        <taxon>Pezizomycotina</taxon>
        <taxon>Dothideomycetes</taxon>
        <taxon>Pleosporomycetidae</taxon>
        <taxon>Pleosporales</taxon>
        <taxon>Massarineae</taxon>
        <taxon>Massarinaceae</taxon>
        <taxon>Byssothecium</taxon>
    </lineage>
</organism>
<keyword evidence="1" id="KW-0812">Transmembrane</keyword>